<reference evidence="1" key="2">
    <citation type="submission" date="2022-06" db="UniProtKB">
        <authorList>
            <consortium name="EnsemblMetazoa"/>
        </authorList>
    </citation>
    <scope>IDENTIFICATION</scope>
    <source>
        <strain evidence="1">PS312</strain>
    </source>
</reference>
<sequence>ETRSYILVRLLFRVPASLEKYLHMEAGDLTGDTIERADLPEPEEPPKTRRRRRVPAFFRFDKLPDYFRDTMRWIMG</sequence>
<accession>A0A8R1YUT1</accession>
<dbReference type="AlphaFoldDB" id="A0A2A6B1P1"/>
<evidence type="ECO:0000313" key="2">
    <source>
        <dbReference type="Proteomes" id="UP000005239"/>
    </source>
</evidence>
<gene>
    <name evidence="1" type="primary">WBGene00278209</name>
</gene>
<keyword evidence="2" id="KW-1185">Reference proteome</keyword>
<accession>A0A2A6B1P1</accession>
<reference evidence="2" key="1">
    <citation type="journal article" date="2008" name="Nat. Genet.">
        <title>The Pristionchus pacificus genome provides a unique perspective on nematode lifestyle and parasitism.</title>
        <authorList>
            <person name="Dieterich C."/>
            <person name="Clifton S.W."/>
            <person name="Schuster L.N."/>
            <person name="Chinwalla A."/>
            <person name="Delehaunty K."/>
            <person name="Dinkelacker I."/>
            <person name="Fulton L."/>
            <person name="Fulton R."/>
            <person name="Godfrey J."/>
            <person name="Minx P."/>
            <person name="Mitreva M."/>
            <person name="Roeseler W."/>
            <person name="Tian H."/>
            <person name="Witte H."/>
            <person name="Yang S.P."/>
            <person name="Wilson R.K."/>
            <person name="Sommer R.J."/>
        </authorList>
    </citation>
    <scope>NUCLEOTIDE SEQUENCE [LARGE SCALE GENOMIC DNA]</scope>
    <source>
        <strain evidence="2">PS312</strain>
    </source>
</reference>
<protein>
    <submittedName>
        <fullName evidence="1">Uncharacterized protein</fullName>
    </submittedName>
</protein>
<proteinExistence type="predicted"/>
<name>A0A2A6B1P1_PRIPA</name>
<dbReference type="Proteomes" id="UP000005239">
    <property type="component" value="Unassembled WGS sequence"/>
</dbReference>
<dbReference type="EnsemblMetazoa" id="PPA39840.1">
    <property type="protein sequence ID" value="PPA39840.1"/>
    <property type="gene ID" value="WBGene00278209"/>
</dbReference>
<organism evidence="1 2">
    <name type="scientific">Pristionchus pacificus</name>
    <name type="common">Parasitic nematode worm</name>
    <dbReference type="NCBI Taxonomy" id="54126"/>
    <lineage>
        <taxon>Eukaryota</taxon>
        <taxon>Metazoa</taxon>
        <taxon>Ecdysozoa</taxon>
        <taxon>Nematoda</taxon>
        <taxon>Chromadorea</taxon>
        <taxon>Rhabditida</taxon>
        <taxon>Rhabditina</taxon>
        <taxon>Diplogasteromorpha</taxon>
        <taxon>Diplogasteroidea</taxon>
        <taxon>Neodiplogasteridae</taxon>
        <taxon>Pristionchus</taxon>
    </lineage>
</organism>
<evidence type="ECO:0000313" key="1">
    <source>
        <dbReference type="EnsemblMetazoa" id="PPA39840.1"/>
    </source>
</evidence>